<sequence length="126" mass="13779">MVPDAPLRRTAMFSTTTAPTCYLLLMLRPVAVDRPAANDSRPLPSFSDALEIRVAWALYTSAQIGGARNADHLFDVATSGAYDMGFDAYPNVPMPEFFTAEPRLAASWQDGFAAARSVHRMPDDIL</sequence>
<reference evidence="1 2" key="1">
    <citation type="submission" date="2015-11" db="EMBL/GenBank/DDBJ databases">
        <title>Expanding the genomic diversity of Burkholderia species for the development of highly accurate diagnostics.</title>
        <authorList>
            <person name="Sahl J."/>
            <person name="Keim P."/>
            <person name="Wagner D."/>
        </authorList>
    </citation>
    <scope>NUCLEOTIDE SEQUENCE [LARGE SCALE GENOMIC DNA]</scope>
    <source>
        <strain evidence="1 2">MSMB1137WGS</strain>
    </source>
</reference>
<dbReference type="AlphaFoldDB" id="A0AAW3NF94"/>
<name>A0AAW3NF94_9BURK</name>
<proteinExistence type="predicted"/>
<gene>
    <name evidence="1" type="ORF">WK53_32410</name>
</gene>
<dbReference type="EMBL" id="LPDO01000055">
    <property type="protein sequence ID" value="KVT56204.1"/>
    <property type="molecule type" value="Genomic_DNA"/>
</dbReference>
<accession>A0AAW3NF94</accession>
<protein>
    <submittedName>
        <fullName evidence="1">Uncharacterized protein</fullName>
    </submittedName>
</protein>
<evidence type="ECO:0000313" key="1">
    <source>
        <dbReference type="EMBL" id="KVT56204.1"/>
    </source>
</evidence>
<dbReference type="Proteomes" id="UP000056732">
    <property type="component" value="Unassembled WGS sequence"/>
</dbReference>
<organism evidence="1 2">
    <name type="scientific">Burkholderia ubonensis</name>
    <dbReference type="NCBI Taxonomy" id="101571"/>
    <lineage>
        <taxon>Bacteria</taxon>
        <taxon>Pseudomonadati</taxon>
        <taxon>Pseudomonadota</taxon>
        <taxon>Betaproteobacteria</taxon>
        <taxon>Burkholderiales</taxon>
        <taxon>Burkholderiaceae</taxon>
        <taxon>Burkholderia</taxon>
        <taxon>Burkholderia cepacia complex</taxon>
    </lineage>
</organism>
<evidence type="ECO:0000313" key="2">
    <source>
        <dbReference type="Proteomes" id="UP000056732"/>
    </source>
</evidence>
<comment type="caution">
    <text evidence="1">The sequence shown here is derived from an EMBL/GenBank/DDBJ whole genome shotgun (WGS) entry which is preliminary data.</text>
</comment>